<feature type="compositionally biased region" description="Basic and acidic residues" evidence="1">
    <location>
        <begin position="7"/>
        <end position="29"/>
    </location>
</feature>
<gene>
    <name evidence="2" type="ORF">ACFQMF_00055</name>
</gene>
<dbReference type="EMBL" id="JBHTBL010000001">
    <property type="protein sequence ID" value="MFC7322965.1"/>
    <property type="molecule type" value="Genomic_DNA"/>
</dbReference>
<feature type="region of interest" description="Disordered" evidence="1">
    <location>
        <begin position="1"/>
        <end position="29"/>
    </location>
</feature>
<accession>A0ABD6AFC8</accession>
<name>A0ABD6AFC8_9EURY</name>
<evidence type="ECO:0000313" key="3">
    <source>
        <dbReference type="Proteomes" id="UP001596545"/>
    </source>
</evidence>
<organism evidence="2 3">
    <name type="scientific">Halorubrum rutilum</name>
    <dbReference type="NCBI Taxonomy" id="1364933"/>
    <lineage>
        <taxon>Archaea</taxon>
        <taxon>Methanobacteriati</taxon>
        <taxon>Methanobacteriota</taxon>
        <taxon>Stenosarchaea group</taxon>
        <taxon>Halobacteria</taxon>
        <taxon>Halobacteriales</taxon>
        <taxon>Haloferacaceae</taxon>
        <taxon>Halorubrum</taxon>
    </lineage>
</organism>
<dbReference type="AlphaFoldDB" id="A0ABD6AFC8"/>
<proteinExistence type="predicted"/>
<evidence type="ECO:0000256" key="1">
    <source>
        <dbReference type="SAM" id="MobiDB-lite"/>
    </source>
</evidence>
<sequence>MEVADDGSDRPRSDDDSRGRHTYRTDRAVREGGRLLGEVDGDRFREVLLRHPDACEAYRMISGTGYRDPAEATGSYTAAEHAGRVEADVESVAAGLIDPAHTCVVRLDTTGPQLATVRNEVERAQVEFDVDRVRWVAPEGTGSGG</sequence>
<keyword evidence="3" id="KW-1185">Reference proteome</keyword>
<reference evidence="2 3" key="1">
    <citation type="journal article" date="2019" name="Int. J. Syst. Evol. Microbiol.">
        <title>The Global Catalogue of Microorganisms (GCM) 10K type strain sequencing project: providing services to taxonomists for standard genome sequencing and annotation.</title>
        <authorList>
            <consortium name="The Broad Institute Genomics Platform"/>
            <consortium name="The Broad Institute Genome Sequencing Center for Infectious Disease"/>
            <person name="Wu L."/>
            <person name="Ma J."/>
        </authorList>
    </citation>
    <scope>NUCLEOTIDE SEQUENCE [LARGE SCALE GENOMIC DNA]</scope>
    <source>
        <strain evidence="2 3">CGMCC 1.12554</strain>
    </source>
</reference>
<dbReference type="Proteomes" id="UP001596545">
    <property type="component" value="Unassembled WGS sequence"/>
</dbReference>
<dbReference type="RefSeq" id="WP_256407907.1">
    <property type="nucleotide sequence ID" value="NZ_JANHDN010000002.1"/>
</dbReference>
<comment type="caution">
    <text evidence="2">The sequence shown here is derived from an EMBL/GenBank/DDBJ whole genome shotgun (WGS) entry which is preliminary data.</text>
</comment>
<evidence type="ECO:0000313" key="2">
    <source>
        <dbReference type="EMBL" id="MFC7322965.1"/>
    </source>
</evidence>
<protein>
    <submittedName>
        <fullName evidence="2">Uncharacterized protein</fullName>
    </submittedName>
</protein>